<evidence type="ECO:0000259" key="3">
    <source>
        <dbReference type="Pfam" id="PF00561"/>
    </source>
</evidence>
<dbReference type="SUPFAM" id="SSF53474">
    <property type="entry name" value="alpha/beta-Hydrolases"/>
    <property type="match status" value="1"/>
</dbReference>
<dbReference type="EMBL" id="JBHMBL010000001">
    <property type="protein sequence ID" value="MFB9642267.1"/>
    <property type="molecule type" value="Genomic_DNA"/>
</dbReference>
<evidence type="ECO:0000313" key="5">
    <source>
        <dbReference type="Proteomes" id="UP001589667"/>
    </source>
</evidence>
<dbReference type="PANTHER" id="PTHR43248:SF2">
    <property type="entry name" value="PROLYL AMINOPEPTIDASE"/>
    <property type="match status" value="1"/>
</dbReference>
<feature type="domain" description="AB hydrolase-1" evidence="3">
    <location>
        <begin position="51"/>
        <end position="196"/>
    </location>
</feature>
<accession>A0ABV5SPN7</accession>
<proteinExistence type="inferred from homology"/>
<dbReference type="Pfam" id="PF00561">
    <property type="entry name" value="Abhydrolase_1"/>
    <property type="match status" value="1"/>
</dbReference>
<evidence type="ECO:0000313" key="4">
    <source>
        <dbReference type="EMBL" id="MFB9642267.1"/>
    </source>
</evidence>
<organism evidence="4 5">
    <name type="scientific">Agromyces lapidis</name>
    <dbReference type="NCBI Taxonomy" id="279574"/>
    <lineage>
        <taxon>Bacteria</taxon>
        <taxon>Bacillati</taxon>
        <taxon>Actinomycetota</taxon>
        <taxon>Actinomycetes</taxon>
        <taxon>Micrococcales</taxon>
        <taxon>Microbacteriaceae</taxon>
        <taxon>Agromyces</taxon>
    </lineage>
</organism>
<evidence type="ECO:0000256" key="2">
    <source>
        <dbReference type="ARBA" id="ARBA00022801"/>
    </source>
</evidence>
<keyword evidence="2 4" id="KW-0378">Hydrolase</keyword>
<dbReference type="PRINTS" id="PR00793">
    <property type="entry name" value="PROAMNOPTASE"/>
</dbReference>
<name>A0ABV5SPN7_9MICO</name>
<keyword evidence="5" id="KW-1185">Reference proteome</keyword>
<reference evidence="4 5" key="1">
    <citation type="submission" date="2024-09" db="EMBL/GenBank/DDBJ databases">
        <authorList>
            <person name="Sun Q."/>
            <person name="Mori K."/>
        </authorList>
    </citation>
    <scope>NUCLEOTIDE SEQUENCE [LARGE SCALE GENOMIC DNA]</scope>
    <source>
        <strain evidence="4 5">JCM 14321</strain>
    </source>
</reference>
<sequence>MSGSGYLVGRDVVARDLWTDVPLDWDDPEGETIRVFSRELVDARRAHERLPLLVYLQGGPGGKSPRPTGRDGFLAAALERFRVVLPDQRGTGRSTPLDGEAFAGMPAAEQARRLALHRADSIVRDLEAVRTTHYGGERWWTLGQSYGGFLTLHYLSVAPEAIVAAAIAGGLPSLDPSADAVYARTFPRVRAKNLRFERRFPHLGERVAAVADHLAASDVRLPDGDRLTVHRLQTLGFDFGMVVGFDRVHWVFDEAWADASETRLSTTFLAEAQQLTGFERNPLFIALQESIYGEGPTGWAAERARTAHPDFDPAARPLRFTGEMVFPWMFEEIRALRGFRRGVELLAESRVPIALYDLPRLAANEVPVQAAVYHDDMYVDAGLSLETAARVGALEAWITNEFEHDGLHQGDVAERLFTALEVRLGMAPATDGPRTAGREETR</sequence>
<protein>
    <submittedName>
        <fullName evidence="4">Alpha/beta fold hydrolase</fullName>
    </submittedName>
</protein>
<evidence type="ECO:0000256" key="1">
    <source>
        <dbReference type="ARBA" id="ARBA00010088"/>
    </source>
</evidence>
<dbReference type="InterPro" id="IPR000073">
    <property type="entry name" value="AB_hydrolase_1"/>
</dbReference>
<dbReference type="RefSeq" id="WP_157424011.1">
    <property type="nucleotide sequence ID" value="NZ_BAAANI010000001.1"/>
</dbReference>
<dbReference type="Proteomes" id="UP001589667">
    <property type="component" value="Unassembled WGS sequence"/>
</dbReference>
<dbReference type="InterPro" id="IPR029058">
    <property type="entry name" value="AB_hydrolase_fold"/>
</dbReference>
<gene>
    <name evidence="4" type="ORF">ACFFQV_08195</name>
</gene>
<comment type="caution">
    <text evidence="4">The sequence shown here is derived from an EMBL/GenBank/DDBJ whole genome shotgun (WGS) entry which is preliminary data.</text>
</comment>
<dbReference type="InterPro" id="IPR002410">
    <property type="entry name" value="Peptidase_S33"/>
</dbReference>
<comment type="similarity">
    <text evidence="1">Belongs to the peptidase S33 family.</text>
</comment>
<dbReference type="Gene3D" id="3.40.50.1820">
    <property type="entry name" value="alpha/beta hydrolase"/>
    <property type="match status" value="1"/>
</dbReference>
<dbReference type="PANTHER" id="PTHR43248">
    <property type="entry name" value="2-SUCCINYL-6-HYDROXY-2,4-CYCLOHEXADIENE-1-CARBOXYLATE SYNTHASE"/>
    <property type="match status" value="1"/>
</dbReference>
<dbReference type="GO" id="GO:0016787">
    <property type="term" value="F:hydrolase activity"/>
    <property type="evidence" value="ECO:0007669"/>
    <property type="project" value="UniProtKB-KW"/>
</dbReference>
<dbReference type="InterPro" id="IPR051601">
    <property type="entry name" value="Serine_prot/Carboxylest_S33"/>
</dbReference>